<dbReference type="EMBL" id="ML120489">
    <property type="protein sequence ID" value="RPA91707.1"/>
    <property type="molecule type" value="Genomic_DNA"/>
</dbReference>
<dbReference type="Proteomes" id="UP000276215">
    <property type="component" value="Unassembled WGS sequence"/>
</dbReference>
<dbReference type="AlphaFoldDB" id="A0A3N4J3A3"/>
<sequence>MSLVVDWYLTSNFPLTSLIRSHQRFFIIQLFDVASSACHGPGWVWPTKAWPDPQSHELGLPKPSPAHLAYGLEQK</sequence>
<proteinExistence type="predicted"/>
<reference evidence="1 2" key="1">
    <citation type="journal article" date="2018" name="Nat. Ecol. Evol.">
        <title>Pezizomycetes genomes reveal the molecular basis of ectomycorrhizal truffle lifestyle.</title>
        <authorList>
            <person name="Murat C."/>
            <person name="Payen T."/>
            <person name="Noel B."/>
            <person name="Kuo A."/>
            <person name="Morin E."/>
            <person name="Chen J."/>
            <person name="Kohler A."/>
            <person name="Krizsan K."/>
            <person name="Balestrini R."/>
            <person name="Da Silva C."/>
            <person name="Montanini B."/>
            <person name="Hainaut M."/>
            <person name="Levati E."/>
            <person name="Barry K.W."/>
            <person name="Belfiori B."/>
            <person name="Cichocki N."/>
            <person name="Clum A."/>
            <person name="Dockter R.B."/>
            <person name="Fauchery L."/>
            <person name="Guy J."/>
            <person name="Iotti M."/>
            <person name="Le Tacon F."/>
            <person name="Lindquist E.A."/>
            <person name="Lipzen A."/>
            <person name="Malagnac F."/>
            <person name="Mello A."/>
            <person name="Molinier V."/>
            <person name="Miyauchi S."/>
            <person name="Poulain J."/>
            <person name="Riccioni C."/>
            <person name="Rubini A."/>
            <person name="Sitrit Y."/>
            <person name="Splivallo R."/>
            <person name="Traeger S."/>
            <person name="Wang M."/>
            <person name="Zifcakova L."/>
            <person name="Wipf D."/>
            <person name="Zambonelli A."/>
            <person name="Paolocci F."/>
            <person name="Nowrousian M."/>
            <person name="Ottonello S."/>
            <person name="Baldrian P."/>
            <person name="Spatafora J.W."/>
            <person name="Henrissat B."/>
            <person name="Nagy L.G."/>
            <person name="Aury J.M."/>
            <person name="Wincker P."/>
            <person name="Grigoriev I.V."/>
            <person name="Bonfante P."/>
            <person name="Martin F.M."/>
        </authorList>
    </citation>
    <scope>NUCLEOTIDE SEQUENCE [LARGE SCALE GENOMIC DNA]</scope>
    <source>
        <strain evidence="1 2">120613-1</strain>
    </source>
</reference>
<evidence type="ECO:0000313" key="1">
    <source>
        <dbReference type="EMBL" id="RPA91707.1"/>
    </source>
</evidence>
<keyword evidence="2" id="KW-1185">Reference proteome</keyword>
<name>A0A3N4J3A3_9PEZI</name>
<protein>
    <submittedName>
        <fullName evidence="1">Uncharacterized protein</fullName>
    </submittedName>
</protein>
<organism evidence="1 2">
    <name type="scientific">Choiromyces venosus 120613-1</name>
    <dbReference type="NCBI Taxonomy" id="1336337"/>
    <lineage>
        <taxon>Eukaryota</taxon>
        <taxon>Fungi</taxon>
        <taxon>Dikarya</taxon>
        <taxon>Ascomycota</taxon>
        <taxon>Pezizomycotina</taxon>
        <taxon>Pezizomycetes</taxon>
        <taxon>Pezizales</taxon>
        <taxon>Tuberaceae</taxon>
        <taxon>Choiromyces</taxon>
    </lineage>
</organism>
<gene>
    <name evidence="1" type="ORF">L873DRAFT_270543</name>
</gene>
<evidence type="ECO:0000313" key="2">
    <source>
        <dbReference type="Proteomes" id="UP000276215"/>
    </source>
</evidence>
<accession>A0A3N4J3A3</accession>